<feature type="repeat" description="TPR" evidence="1">
    <location>
        <begin position="89"/>
        <end position="122"/>
    </location>
</feature>
<feature type="domain" description="Tail specific protease" evidence="2">
    <location>
        <begin position="309"/>
        <end position="529"/>
    </location>
</feature>
<dbReference type="SMART" id="SM00028">
    <property type="entry name" value="TPR"/>
    <property type="match status" value="2"/>
</dbReference>
<protein>
    <submittedName>
        <fullName evidence="3">S41 family peptidase</fullName>
    </submittedName>
</protein>
<name>A0ABW5NCM7_9FLAO</name>
<keyword evidence="1" id="KW-0802">TPR repeat</keyword>
<gene>
    <name evidence="3" type="ORF">ACFSTE_18120</name>
</gene>
<evidence type="ECO:0000313" key="3">
    <source>
        <dbReference type="EMBL" id="MFD2592759.1"/>
    </source>
</evidence>
<dbReference type="Gene3D" id="3.90.226.10">
    <property type="entry name" value="2-enoyl-CoA Hydratase, Chain A, domain 1"/>
    <property type="match status" value="1"/>
</dbReference>
<evidence type="ECO:0000256" key="1">
    <source>
        <dbReference type="PROSITE-ProRule" id="PRU00339"/>
    </source>
</evidence>
<dbReference type="EMBL" id="JBHULX010000039">
    <property type="protein sequence ID" value="MFD2592759.1"/>
    <property type="molecule type" value="Genomic_DNA"/>
</dbReference>
<proteinExistence type="predicted"/>
<dbReference type="InterPro" id="IPR005151">
    <property type="entry name" value="Tail-specific_protease"/>
</dbReference>
<dbReference type="InterPro" id="IPR011990">
    <property type="entry name" value="TPR-like_helical_dom_sf"/>
</dbReference>
<dbReference type="Pfam" id="PF03572">
    <property type="entry name" value="Peptidase_S41"/>
    <property type="match status" value="1"/>
</dbReference>
<comment type="caution">
    <text evidence="3">The sequence shown here is derived from an EMBL/GenBank/DDBJ whole genome shotgun (WGS) entry which is preliminary data.</text>
</comment>
<dbReference type="SMART" id="SM00245">
    <property type="entry name" value="TSPc"/>
    <property type="match status" value="1"/>
</dbReference>
<sequence length="554" mass="62921">MSSCISQNKKATPQETKKSIAEALAILPNASVSEMITQYHTLKEQHPEAYNFDDEMELNKLGYQFLNNGKIKEAIEIFKLLVAEFPDAYNPYDSLGEAYLADGNILLGIKNYEKSLALNPKNIHAEDVINKTKYADYDATRFHKTYSVTQYINDLDELARRLTEIHPNVYKFISKQAFWEGVEAQKKTITPQTTFSEFIWLCSEIIASINCGHTSMGYFHQERNMIPMELRFPMELRIIDDKAYVSNPLANKDKIEVKQEIVRINGIPFDTIKEKIYKHISSQGAIQTYKKNFFNAHSTAIIAYALSFPKTYQVTVKGSKTPIALVPLEEYTNNFESSMVNASCSAPLCLEYIEGGKVARMRIRSFAYYGNKFPEFKTFMDTSFKELKEKNSSDLIIDLRGNGGGPSDAGILFLQYISKQPFTYFSKSQFNEKLEENQLKENAFSGRIYITMDGNGNSTTGHVISLVKKLKLATLVGEELGANQFCTGGQKRLRLSNTGIQFSVARNTYVTTATSYPDDKGILPDYPVFQSIEDYLDNKDTVMEYTLELIRKSN</sequence>
<evidence type="ECO:0000259" key="2">
    <source>
        <dbReference type="SMART" id="SM00245"/>
    </source>
</evidence>
<dbReference type="RefSeq" id="WP_378298323.1">
    <property type="nucleotide sequence ID" value="NZ_JBHULX010000039.1"/>
</dbReference>
<reference evidence="4" key="1">
    <citation type="journal article" date="2019" name="Int. J. Syst. Evol. Microbiol.">
        <title>The Global Catalogue of Microorganisms (GCM) 10K type strain sequencing project: providing services to taxonomists for standard genome sequencing and annotation.</title>
        <authorList>
            <consortium name="The Broad Institute Genomics Platform"/>
            <consortium name="The Broad Institute Genome Sequencing Center for Infectious Disease"/>
            <person name="Wu L."/>
            <person name="Ma J."/>
        </authorList>
    </citation>
    <scope>NUCLEOTIDE SEQUENCE [LARGE SCALE GENOMIC DNA]</scope>
    <source>
        <strain evidence="4">KCTC 42423</strain>
    </source>
</reference>
<accession>A0ABW5NCM7</accession>
<dbReference type="SUPFAM" id="SSF48452">
    <property type="entry name" value="TPR-like"/>
    <property type="match status" value="1"/>
</dbReference>
<keyword evidence="4" id="KW-1185">Reference proteome</keyword>
<organism evidence="3 4">
    <name type="scientific">Aquimarina hainanensis</name>
    <dbReference type="NCBI Taxonomy" id="1578017"/>
    <lineage>
        <taxon>Bacteria</taxon>
        <taxon>Pseudomonadati</taxon>
        <taxon>Bacteroidota</taxon>
        <taxon>Flavobacteriia</taxon>
        <taxon>Flavobacteriales</taxon>
        <taxon>Flavobacteriaceae</taxon>
        <taxon>Aquimarina</taxon>
    </lineage>
</organism>
<dbReference type="InterPro" id="IPR019734">
    <property type="entry name" value="TPR_rpt"/>
</dbReference>
<dbReference type="SUPFAM" id="SSF52096">
    <property type="entry name" value="ClpP/crotonase"/>
    <property type="match status" value="1"/>
</dbReference>
<dbReference type="PANTHER" id="PTHR32060">
    <property type="entry name" value="TAIL-SPECIFIC PROTEASE"/>
    <property type="match status" value="1"/>
</dbReference>
<dbReference type="PANTHER" id="PTHR32060:SF22">
    <property type="entry name" value="CARBOXYL-TERMINAL-PROCESSING PEPTIDASE 3, CHLOROPLASTIC"/>
    <property type="match status" value="1"/>
</dbReference>
<dbReference type="Gene3D" id="1.25.40.10">
    <property type="entry name" value="Tetratricopeptide repeat domain"/>
    <property type="match status" value="1"/>
</dbReference>
<dbReference type="PROSITE" id="PS50005">
    <property type="entry name" value="TPR"/>
    <property type="match status" value="1"/>
</dbReference>
<dbReference type="InterPro" id="IPR029045">
    <property type="entry name" value="ClpP/crotonase-like_dom_sf"/>
</dbReference>
<dbReference type="Proteomes" id="UP001597459">
    <property type="component" value="Unassembled WGS sequence"/>
</dbReference>
<evidence type="ECO:0000313" key="4">
    <source>
        <dbReference type="Proteomes" id="UP001597459"/>
    </source>
</evidence>